<organism evidence="1 2">
    <name type="scientific">Taxus chinensis</name>
    <name type="common">Chinese yew</name>
    <name type="synonym">Taxus wallichiana var. chinensis</name>
    <dbReference type="NCBI Taxonomy" id="29808"/>
    <lineage>
        <taxon>Eukaryota</taxon>
        <taxon>Viridiplantae</taxon>
        <taxon>Streptophyta</taxon>
        <taxon>Embryophyta</taxon>
        <taxon>Tracheophyta</taxon>
        <taxon>Spermatophyta</taxon>
        <taxon>Pinopsida</taxon>
        <taxon>Pinidae</taxon>
        <taxon>Conifers II</taxon>
        <taxon>Cupressales</taxon>
        <taxon>Taxaceae</taxon>
        <taxon>Taxus</taxon>
    </lineage>
</organism>
<protein>
    <submittedName>
        <fullName evidence="1">Uncharacterized protein</fullName>
    </submittedName>
</protein>
<accession>A0AA38CJ15</accession>
<gene>
    <name evidence="1" type="ORF">KI387_029481</name>
</gene>
<name>A0AA38CJ15_TAXCH</name>
<feature type="non-terminal residue" evidence="1">
    <location>
        <position position="1"/>
    </location>
</feature>
<comment type="caution">
    <text evidence="1">The sequence shown here is derived from an EMBL/GenBank/DDBJ whole genome shotgun (WGS) entry which is preliminary data.</text>
</comment>
<keyword evidence="2" id="KW-1185">Reference proteome</keyword>
<dbReference type="AlphaFoldDB" id="A0AA38CJ15"/>
<reference evidence="1 2" key="1">
    <citation type="journal article" date="2021" name="Nat. Plants">
        <title>The Taxus genome provides insights into paclitaxel biosynthesis.</title>
        <authorList>
            <person name="Xiong X."/>
            <person name="Gou J."/>
            <person name="Liao Q."/>
            <person name="Li Y."/>
            <person name="Zhou Q."/>
            <person name="Bi G."/>
            <person name="Li C."/>
            <person name="Du R."/>
            <person name="Wang X."/>
            <person name="Sun T."/>
            <person name="Guo L."/>
            <person name="Liang H."/>
            <person name="Lu P."/>
            <person name="Wu Y."/>
            <person name="Zhang Z."/>
            <person name="Ro D.K."/>
            <person name="Shang Y."/>
            <person name="Huang S."/>
            <person name="Yan J."/>
        </authorList>
    </citation>
    <scope>NUCLEOTIDE SEQUENCE [LARGE SCALE GENOMIC DNA]</scope>
    <source>
        <strain evidence="1">Ta-2019</strain>
    </source>
</reference>
<evidence type="ECO:0000313" key="1">
    <source>
        <dbReference type="EMBL" id="KAH9297799.1"/>
    </source>
</evidence>
<dbReference type="Proteomes" id="UP000824469">
    <property type="component" value="Unassembled WGS sequence"/>
</dbReference>
<sequence length="178" mass="20360">TRQSGSEIEMEIDLDEALSLVDMPLTENLQKKRSFIWVWKCVTSSCRRVMKVKPSSCREEQDFEFSNCFSEQGSQSHAADELFYKGHLLPSNLRSIIQLENCVTSHVIAAAATSHREETSPKRTKGWRILWPIASGCKDGDDGVLSVHYRKNTHISYLVPSSVVHYKTPEHNMLVRRH</sequence>
<proteinExistence type="predicted"/>
<evidence type="ECO:0000313" key="2">
    <source>
        <dbReference type="Proteomes" id="UP000824469"/>
    </source>
</evidence>
<dbReference type="EMBL" id="JAHRHJ020000010">
    <property type="protein sequence ID" value="KAH9297799.1"/>
    <property type="molecule type" value="Genomic_DNA"/>
</dbReference>